<dbReference type="Gene3D" id="3.40.50.1010">
    <property type="entry name" value="5'-nuclease"/>
    <property type="match status" value="1"/>
</dbReference>
<reference evidence="1 2" key="1">
    <citation type="submission" date="2022-10" db="EMBL/GenBank/DDBJ databases">
        <title>Luteolibacter arcticus strain CCTCC AB 2014275, whole genome shotgun sequencing project.</title>
        <authorList>
            <person name="Zhao G."/>
            <person name="Shen L."/>
        </authorList>
    </citation>
    <scope>NUCLEOTIDE SEQUENCE [LARGE SCALE GENOMIC DNA]</scope>
    <source>
        <strain evidence="1 2">CCTCC AB 2014275</strain>
    </source>
</reference>
<dbReference type="RefSeq" id="WP_264488313.1">
    <property type="nucleotide sequence ID" value="NZ_JAPDDT010000007.1"/>
</dbReference>
<name>A0ABT3GL03_9BACT</name>
<proteinExistence type="predicted"/>
<keyword evidence="2" id="KW-1185">Reference proteome</keyword>
<organism evidence="1 2">
    <name type="scientific">Luteolibacter arcticus</name>
    <dbReference type="NCBI Taxonomy" id="1581411"/>
    <lineage>
        <taxon>Bacteria</taxon>
        <taxon>Pseudomonadati</taxon>
        <taxon>Verrucomicrobiota</taxon>
        <taxon>Verrucomicrobiia</taxon>
        <taxon>Verrucomicrobiales</taxon>
        <taxon>Verrucomicrobiaceae</taxon>
        <taxon>Luteolibacter</taxon>
    </lineage>
</organism>
<dbReference type="EMBL" id="JAPDDT010000007">
    <property type="protein sequence ID" value="MCW1924205.1"/>
    <property type="molecule type" value="Genomic_DNA"/>
</dbReference>
<accession>A0ABT3GL03</accession>
<dbReference type="InterPro" id="IPR029060">
    <property type="entry name" value="PIN-like_dom_sf"/>
</dbReference>
<evidence type="ECO:0000313" key="2">
    <source>
        <dbReference type="Proteomes" id="UP001320876"/>
    </source>
</evidence>
<evidence type="ECO:0000313" key="1">
    <source>
        <dbReference type="EMBL" id="MCW1924205.1"/>
    </source>
</evidence>
<gene>
    <name evidence="1" type="ORF">OKA05_16685</name>
</gene>
<dbReference type="SUPFAM" id="SSF88723">
    <property type="entry name" value="PIN domain-like"/>
    <property type="match status" value="1"/>
</dbReference>
<comment type="caution">
    <text evidence="1">The sequence shown here is derived from an EMBL/GenBank/DDBJ whole genome shotgun (WGS) entry which is preliminary data.</text>
</comment>
<protein>
    <submittedName>
        <fullName evidence="1">PIN domain-containing protein</fullName>
    </submittedName>
</protein>
<dbReference type="Proteomes" id="UP001320876">
    <property type="component" value="Unassembled WGS sequence"/>
</dbReference>
<sequence length="145" mass="16369">MKAYADTGFLVSVHSRDANTSRALARMTTQTFPLAWSWMHELEFRNAMRLRVFRGEVLESEVALVFEKVQRRLEEGVYGKANPPVERIVDEFERLSASFSTKLGTRSLDVLHVSLALVLGVKEFLTFDSRQIALAKAAGLKVPKL</sequence>